<keyword evidence="4" id="KW-1185">Reference proteome</keyword>
<evidence type="ECO:0000313" key="4">
    <source>
        <dbReference type="Proteomes" id="UP001596496"/>
    </source>
</evidence>
<dbReference type="InterPro" id="IPR030395">
    <property type="entry name" value="GP_PDE_dom"/>
</dbReference>
<dbReference type="EMBL" id="JBHTCG010000004">
    <property type="protein sequence ID" value="MFC7382142.1"/>
    <property type="molecule type" value="Genomic_DNA"/>
</dbReference>
<dbReference type="Gene3D" id="3.20.20.190">
    <property type="entry name" value="Phosphatidylinositol (PI) phosphodiesterase"/>
    <property type="match status" value="1"/>
</dbReference>
<evidence type="ECO:0000259" key="2">
    <source>
        <dbReference type="PROSITE" id="PS51704"/>
    </source>
</evidence>
<proteinExistence type="predicted"/>
<feature type="domain" description="GP-PDE" evidence="2">
    <location>
        <begin position="66"/>
        <end position="310"/>
    </location>
</feature>
<gene>
    <name evidence="3" type="ORF">ACFQSB_07975</name>
</gene>
<dbReference type="Pfam" id="PF03009">
    <property type="entry name" value="GDPD"/>
    <property type="match status" value="1"/>
</dbReference>
<comment type="caution">
    <text evidence="3">The sequence shown here is derived from an EMBL/GenBank/DDBJ whole genome shotgun (WGS) entry which is preliminary data.</text>
</comment>
<dbReference type="SUPFAM" id="SSF51695">
    <property type="entry name" value="PLC-like phosphodiesterases"/>
    <property type="match status" value="1"/>
</dbReference>
<accession>A0ABW2NXK9</accession>
<sequence length="317" mass="34161">MYRRSGLIIATSLAVLAATAPASPTTAASRTIPSDSRTTATVSGPAAAVLNPASAVSAATAATASVVTVAHRGASADAPENTISAFRLAREQGADMFELDVQETRDHKLVLMHDTTLTRTTDVERVFPGRAPWRVRDLTLAQIRKLDAGSWFAARYKDEPVPTLGETLRAMDGGGLGLLLEIKAPELYPGIEARVAAELRREASWLQPGRLVVQSFGWASMRGFHRIMPRVPIGLLGTPSTTQLPGLARFARQVNPPYGNLTARYVRWVHDHGMEVFAWTVDDVGTMRRLISYGVDGIITNRPGLADALSRASARRG</sequence>
<evidence type="ECO:0000313" key="3">
    <source>
        <dbReference type="EMBL" id="MFC7382142.1"/>
    </source>
</evidence>
<name>A0ABW2NXK9_9ACTN</name>
<dbReference type="PROSITE" id="PS51704">
    <property type="entry name" value="GP_PDE"/>
    <property type="match status" value="1"/>
</dbReference>
<dbReference type="InterPro" id="IPR017946">
    <property type="entry name" value="PLC-like_Pdiesterase_TIM-brl"/>
</dbReference>
<keyword evidence="1" id="KW-0732">Signal</keyword>
<organism evidence="3 4">
    <name type="scientific">Sphaerisporangium rhizosphaerae</name>
    <dbReference type="NCBI Taxonomy" id="2269375"/>
    <lineage>
        <taxon>Bacteria</taxon>
        <taxon>Bacillati</taxon>
        <taxon>Actinomycetota</taxon>
        <taxon>Actinomycetes</taxon>
        <taxon>Streptosporangiales</taxon>
        <taxon>Streptosporangiaceae</taxon>
        <taxon>Sphaerisporangium</taxon>
    </lineage>
</organism>
<dbReference type="PANTHER" id="PTHR46211">
    <property type="entry name" value="GLYCEROPHOSPHORYL DIESTER PHOSPHODIESTERASE"/>
    <property type="match status" value="1"/>
</dbReference>
<evidence type="ECO:0000256" key="1">
    <source>
        <dbReference type="SAM" id="SignalP"/>
    </source>
</evidence>
<feature type="signal peptide" evidence="1">
    <location>
        <begin position="1"/>
        <end position="22"/>
    </location>
</feature>
<dbReference type="RefSeq" id="WP_380825286.1">
    <property type="nucleotide sequence ID" value="NZ_JBHTCG010000004.1"/>
</dbReference>
<feature type="chain" id="PRO_5046950979" evidence="1">
    <location>
        <begin position="23"/>
        <end position="317"/>
    </location>
</feature>
<reference evidence="4" key="1">
    <citation type="journal article" date="2019" name="Int. J. Syst. Evol. Microbiol.">
        <title>The Global Catalogue of Microorganisms (GCM) 10K type strain sequencing project: providing services to taxonomists for standard genome sequencing and annotation.</title>
        <authorList>
            <consortium name="The Broad Institute Genomics Platform"/>
            <consortium name="The Broad Institute Genome Sequencing Center for Infectious Disease"/>
            <person name="Wu L."/>
            <person name="Ma J."/>
        </authorList>
    </citation>
    <scope>NUCLEOTIDE SEQUENCE [LARGE SCALE GENOMIC DNA]</scope>
    <source>
        <strain evidence="4">CECT 7649</strain>
    </source>
</reference>
<dbReference type="Proteomes" id="UP001596496">
    <property type="component" value="Unassembled WGS sequence"/>
</dbReference>
<dbReference type="PANTHER" id="PTHR46211:SF1">
    <property type="entry name" value="GLYCEROPHOSPHODIESTER PHOSPHODIESTERASE, CYTOPLASMIC"/>
    <property type="match status" value="1"/>
</dbReference>
<protein>
    <submittedName>
        <fullName evidence="3">Glycerophosphodiester phosphodiesterase</fullName>
    </submittedName>
</protein>